<dbReference type="SUPFAM" id="SSF50998">
    <property type="entry name" value="Quinoprotein alcohol dehydrogenase-like"/>
    <property type="match status" value="3"/>
</dbReference>
<evidence type="ECO:0000313" key="5">
    <source>
        <dbReference type="Proteomes" id="UP001404956"/>
    </source>
</evidence>
<name>A0ABP9XF69_9DEIO</name>
<evidence type="ECO:0000259" key="3">
    <source>
        <dbReference type="Pfam" id="PF13360"/>
    </source>
</evidence>
<protein>
    <submittedName>
        <fullName evidence="4">Tetrathionate hydrolase</fullName>
    </submittedName>
</protein>
<keyword evidence="2" id="KW-0732">Signal</keyword>
<feature type="chain" id="PRO_5047051165" evidence="2">
    <location>
        <begin position="20"/>
        <end position="500"/>
    </location>
</feature>
<feature type="domain" description="Pyrrolo-quinoline quinone repeat" evidence="3">
    <location>
        <begin position="252"/>
        <end position="488"/>
    </location>
</feature>
<dbReference type="InterPro" id="IPR011047">
    <property type="entry name" value="Quinoprotein_ADH-like_sf"/>
</dbReference>
<evidence type="ECO:0000256" key="2">
    <source>
        <dbReference type="SAM" id="SignalP"/>
    </source>
</evidence>
<organism evidence="4 5">
    <name type="scientific">Deinococcus aluminii</name>
    <dbReference type="NCBI Taxonomy" id="1656885"/>
    <lineage>
        <taxon>Bacteria</taxon>
        <taxon>Thermotogati</taxon>
        <taxon>Deinococcota</taxon>
        <taxon>Deinococci</taxon>
        <taxon>Deinococcales</taxon>
        <taxon>Deinococcaceae</taxon>
        <taxon>Deinococcus</taxon>
    </lineage>
</organism>
<dbReference type="InterPro" id="IPR002372">
    <property type="entry name" value="PQQ_rpt_dom"/>
</dbReference>
<gene>
    <name evidence="4" type="primary">tth</name>
    <name evidence="4" type="ORF">Dalu01_02423</name>
</gene>
<feature type="region of interest" description="Disordered" evidence="1">
    <location>
        <begin position="22"/>
        <end position="42"/>
    </location>
</feature>
<dbReference type="Pfam" id="PF13360">
    <property type="entry name" value="PQQ_2"/>
    <property type="match status" value="1"/>
</dbReference>
<dbReference type="InterPro" id="IPR015943">
    <property type="entry name" value="WD40/YVTN_repeat-like_dom_sf"/>
</dbReference>
<keyword evidence="4" id="KW-0378">Hydrolase</keyword>
<sequence>MVRASLPLALLTLSSLGLAGGGQGQGTAARASQTPVAPGGPFDRVYLPQHAPSQQDRVGFPHEWLAEYASPERNAFFAAPATAPQWLRRGVSWQYAEARAWPLANPPYAAAAIGEASGDTTATQWMGNAVGVTAVDGVIYAQSDDQFVYAVNARTGQLIWRTSPVPTTWMGQPLVQGDLVYVNAGTVGFNFSNLQTFAKTGHAVRGAGVAYNGIYALDRQTGALRWHVDTRGDVMPTPALDQGRLIFSTGAGDVFAVDARSGQPLWHTTLGGMGNMSSPAVVGGKVYVGMSAPALLYCLDAAGGRVLWKATVPQAVNTSLGDVSPAVAQGVVVTDAITAPQTSGQTTTVGATVMAFDAQSGQVLWQHQMPRGPKPPSYKGGVPMIHGDTVYVGSPVDNLVQALDLHTGRLRWSWQVPDHSAAGSARGPATYHDGALYIATVASVYAVDAQTGHLLGKKEIGGRFGIVSPTIVGGTMYLGNSWDWLIALPLSQVNPRAHGQ</sequence>
<dbReference type="SMART" id="SM00564">
    <property type="entry name" value="PQQ"/>
    <property type="match status" value="7"/>
</dbReference>
<dbReference type="PANTHER" id="PTHR34512">
    <property type="entry name" value="CELL SURFACE PROTEIN"/>
    <property type="match status" value="1"/>
</dbReference>
<dbReference type="RefSeq" id="WP_345454958.1">
    <property type="nucleotide sequence ID" value="NZ_BAABRV010000005.1"/>
</dbReference>
<dbReference type="EMBL" id="BAABRV010000005">
    <property type="protein sequence ID" value="GAA5534015.1"/>
    <property type="molecule type" value="Genomic_DNA"/>
</dbReference>
<dbReference type="PANTHER" id="PTHR34512:SF30">
    <property type="entry name" value="OUTER MEMBRANE PROTEIN ASSEMBLY FACTOR BAMB"/>
    <property type="match status" value="1"/>
</dbReference>
<proteinExistence type="predicted"/>
<comment type="caution">
    <text evidence="4">The sequence shown here is derived from an EMBL/GenBank/DDBJ whole genome shotgun (WGS) entry which is preliminary data.</text>
</comment>
<keyword evidence="5" id="KW-1185">Reference proteome</keyword>
<dbReference type="InterPro" id="IPR018391">
    <property type="entry name" value="PQQ_b-propeller_rpt"/>
</dbReference>
<dbReference type="Proteomes" id="UP001404956">
    <property type="component" value="Unassembled WGS sequence"/>
</dbReference>
<evidence type="ECO:0000313" key="4">
    <source>
        <dbReference type="EMBL" id="GAA5534015.1"/>
    </source>
</evidence>
<dbReference type="Gene3D" id="2.130.10.10">
    <property type="entry name" value="YVTN repeat-like/Quinoprotein amine dehydrogenase"/>
    <property type="match status" value="2"/>
</dbReference>
<dbReference type="GO" id="GO:0016787">
    <property type="term" value="F:hydrolase activity"/>
    <property type="evidence" value="ECO:0007669"/>
    <property type="project" value="UniProtKB-KW"/>
</dbReference>
<dbReference type="Gene3D" id="2.40.10.480">
    <property type="match status" value="1"/>
</dbReference>
<feature type="signal peptide" evidence="2">
    <location>
        <begin position="1"/>
        <end position="19"/>
    </location>
</feature>
<reference evidence="4 5" key="1">
    <citation type="submission" date="2024-02" db="EMBL/GenBank/DDBJ databases">
        <title>Deinococcus aluminii NBRC 112889.</title>
        <authorList>
            <person name="Ichikawa N."/>
            <person name="Katano-Makiyama Y."/>
            <person name="Hidaka K."/>
        </authorList>
    </citation>
    <scope>NUCLEOTIDE SEQUENCE [LARGE SCALE GENOMIC DNA]</scope>
    <source>
        <strain evidence="4 5">NBRC 112889</strain>
    </source>
</reference>
<evidence type="ECO:0000256" key="1">
    <source>
        <dbReference type="SAM" id="MobiDB-lite"/>
    </source>
</evidence>
<accession>A0ABP9XF69</accession>